<evidence type="ECO:0000313" key="3">
    <source>
        <dbReference type="Proteomes" id="UP001596191"/>
    </source>
</evidence>
<gene>
    <name evidence="2" type="ORF">ACFQET_06910</name>
</gene>
<name>A0ABW1TN75_9LACO</name>
<feature type="domain" description="HTH cro/C1-type" evidence="1">
    <location>
        <begin position="39"/>
        <end position="73"/>
    </location>
</feature>
<reference evidence="3" key="1">
    <citation type="journal article" date="2019" name="Int. J. Syst. Evol. Microbiol.">
        <title>The Global Catalogue of Microorganisms (GCM) 10K type strain sequencing project: providing services to taxonomists for standard genome sequencing and annotation.</title>
        <authorList>
            <consortium name="The Broad Institute Genomics Platform"/>
            <consortium name="The Broad Institute Genome Sequencing Center for Infectious Disease"/>
            <person name="Wu L."/>
            <person name="Ma J."/>
        </authorList>
    </citation>
    <scope>NUCLEOTIDE SEQUENCE [LARGE SCALE GENOMIC DNA]</scope>
    <source>
        <strain evidence="3">CCM 8907</strain>
    </source>
</reference>
<accession>A0ABW1TN75</accession>
<dbReference type="PROSITE" id="PS50943">
    <property type="entry name" value="HTH_CROC1"/>
    <property type="match status" value="1"/>
</dbReference>
<keyword evidence="3" id="KW-1185">Reference proteome</keyword>
<protein>
    <submittedName>
        <fullName evidence="2">Helix-turn-helix domain-containing protein</fullName>
    </submittedName>
</protein>
<evidence type="ECO:0000313" key="2">
    <source>
        <dbReference type="EMBL" id="MFC6275246.1"/>
    </source>
</evidence>
<dbReference type="InterPro" id="IPR010982">
    <property type="entry name" value="Lambda_DNA-bd_dom_sf"/>
</dbReference>
<dbReference type="EMBL" id="JBHSSJ010000007">
    <property type="protein sequence ID" value="MFC6275246.1"/>
    <property type="molecule type" value="Genomic_DNA"/>
</dbReference>
<sequence length="176" mass="19936">MEANRFYLSNKIKKIRQRTADQDYTHFANEITRLTGKTIGRGTLIRWERGQAVPHLEFIMAMADLGSTSLDSLLAPSSRLLPAEAVPRMTPTALDDIMAELSDKLNQIKNYPYPRSVAEFAAEITDTFDYQISNTKLNYWLKGQHLPNPLSLYPLAHIAGISVDELLMQPYPLELV</sequence>
<dbReference type="Proteomes" id="UP001596191">
    <property type="component" value="Unassembled WGS sequence"/>
</dbReference>
<dbReference type="InterPro" id="IPR001387">
    <property type="entry name" value="Cro/C1-type_HTH"/>
</dbReference>
<evidence type="ECO:0000259" key="1">
    <source>
        <dbReference type="PROSITE" id="PS50943"/>
    </source>
</evidence>
<organism evidence="2 3">
    <name type="scientific">Levilactobacillus tangyuanensis</name>
    <dbReference type="NCBI Taxonomy" id="2486021"/>
    <lineage>
        <taxon>Bacteria</taxon>
        <taxon>Bacillati</taxon>
        <taxon>Bacillota</taxon>
        <taxon>Bacilli</taxon>
        <taxon>Lactobacillales</taxon>
        <taxon>Lactobacillaceae</taxon>
        <taxon>Levilactobacillus</taxon>
    </lineage>
</organism>
<dbReference type="RefSeq" id="WP_125641331.1">
    <property type="nucleotide sequence ID" value="NZ_JBHSSJ010000007.1"/>
</dbReference>
<proteinExistence type="predicted"/>
<comment type="caution">
    <text evidence="2">The sequence shown here is derived from an EMBL/GenBank/DDBJ whole genome shotgun (WGS) entry which is preliminary data.</text>
</comment>
<dbReference type="SUPFAM" id="SSF47413">
    <property type="entry name" value="lambda repressor-like DNA-binding domains"/>
    <property type="match status" value="1"/>
</dbReference>